<sequence>MKTKITHHLTEELILGYSAGTLPEAVNLIVATHISLCDHCRAAYEACDAVGGALMDRVEGVDVPESCLAGTMAAIRGARPEPRPAPAPRSTLPAPLQGYLSGGIDGVRWRSVGMGVRQAVLPTSTEATARLLYIPAGTAVPDHGHRGLELTLVLQGAFEDEEGRFARGDIEIADADLDHMPVADVSEDCICLAVTDAPLRFKGWLPRLAQPFLGI</sequence>
<dbReference type="RefSeq" id="WP_347166091.1">
    <property type="nucleotide sequence ID" value="NZ_JBDNCH010000002.1"/>
</dbReference>
<dbReference type="EMBL" id="JBDNCH010000002">
    <property type="protein sequence ID" value="MEN9060968.1"/>
    <property type="molecule type" value="Genomic_DNA"/>
</dbReference>
<dbReference type="SUPFAM" id="SSF51182">
    <property type="entry name" value="RmlC-like cupins"/>
    <property type="match status" value="1"/>
</dbReference>
<dbReference type="Pfam" id="PF12973">
    <property type="entry name" value="Cupin_7"/>
    <property type="match status" value="1"/>
</dbReference>
<evidence type="ECO:0000259" key="1">
    <source>
        <dbReference type="Pfam" id="PF12973"/>
    </source>
</evidence>
<dbReference type="Proteomes" id="UP001428774">
    <property type="component" value="Unassembled WGS sequence"/>
</dbReference>
<dbReference type="CDD" id="cd20301">
    <property type="entry name" value="cupin_ChrR"/>
    <property type="match status" value="1"/>
</dbReference>
<comment type="caution">
    <text evidence="2">The sequence shown here is derived from an EMBL/GenBank/DDBJ whole genome shotgun (WGS) entry which is preliminary data.</text>
</comment>
<feature type="domain" description="ChrR-like cupin" evidence="1">
    <location>
        <begin position="105"/>
        <end position="193"/>
    </location>
</feature>
<reference evidence="2 3" key="1">
    <citation type="submission" date="2024-05" db="EMBL/GenBank/DDBJ databases">
        <title>Genome sequence of Ponticoccus litoralis KCCM 90028.</title>
        <authorList>
            <person name="Kim J.M."/>
            <person name="Lee J.K."/>
            <person name="Choi B.J."/>
            <person name="Bayburt H."/>
            <person name="Baek J.H."/>
            <person name="Jeon C.O."/>
        </authorList>
    </citation>
    <scope>NUCLEOTIDE SEQUENCE [LARGE SCALE GENOMIC DNA]</scope>
    <source>
        <strain evidence="2 3">KCCM 90028</strain>
    </source>
</reference>
<keyword evidence="3" id="KW-1185">Reference proteome</keyword>
<dbReference type="Gene3D" id="2.60.120.10">
    <property type="entry name" value="Jelly Rolls"/>
    <property type="match status" value="1"/>
</dbReference>
<dbReference type="InterPro" id="IPR041916">
    <property type="entry name" value="Anti_sigma_zinc_sf"/>
</dbReference>
<protein>
    <submittedName>
        <fullName evidence="2">ChrR family anti-sigma-E factor</fullName>
    </submittedName>
</protein>
<accession>A0AAW9SQT3</accession>
<dbReference type="InterPro" id="IPR025979">
    <property type="entry name" value="ChrR-like_cupin_dom"/>
</dbReference>
<name>A0AAW9SQT3_9RHOB</name>
<dbReference type="AlphaFoldDB" id="A0AAW9SQT3"/>
<dbReference type="Gene3D" id="1.10.10.1320">
    <property type="entry name" value="Anti-sigma factor, zinc-finger domain"/>
    <property type="match status" value="1"/>
</dbReference>
<evidence type="ECO:0000313" key="2">
    <source>
        <dbReference type="EMBL" id="MEN9060968.1"/>
    </source>
</evidence>
<evidence type="ECO:0000313" key="3">
    <source>
        <dbReference type="Proteomes" id="UP001428774"/>
    </source>
</evidence>
<organism evidence="2 3">
    <name type="scientific">Ponticoccus litoralis</name>
    <dbReference type="NCBI Taxonomy" id="422297"/>
    <lineage>
        <taxon>Bacteria</taxon>
        <taxon>Pseudomonadati</taxon>
        <taxon>Pseudomonadota</taxon>
        <taxon>Alphaproteobacteria</taxon>
        <taxon>Rhodobacterales</taxon>
        <taxon>Roseobacteraceae</taxon>
        <taxon>Ponticoccus</taxon>
    </lineage>
</organism>
<gene>
    <name evidence="2" type="ORF">ABFB10_07865</name>
</gene>
<dbReference type="InterPro" id="IPR011051">
    <property type="entry name" value="RmlC_Cupin_sf"/>
</dbReference>
<dbReference type="InterPro" id="IPR012807">
    <property type="entry name" value="Anti-sigma_ChrR"/>
</dbReference>
<dbReference type="NCBIfam" id="TIGR02451">
    <property type="entry name" value="anti_sig_ChrR"/>
    <property type="match status" value="1"/>
</dbReference>
<proteinExistence type="predicted"/>
<dbReference type="InterPro" id="IPR014710">
    <property type="entry name" value="RmlC-like_jellyroll"/>
</dbReference>